<gene>
    <name evidence="5" type="ORF">BJ508DRAFT_365802</name>
</gene>
<dbReference type="GO" id="GO:0006952">
    <property type="term" value="P:defense response"/>
    <property type="evidence" value="ECO:0007669"/>
    <property type="project" value="InterPro"/>
</dbReference>
<evidence type="ECO:0000256" key="1">
    <source>
        <dbReference type="ARBA" id="ARBA00007085"/>
    </source>
</evidence>
<proteinExistence type="inferred from homology"/>
<dbReference type="InterPro" id="IPR001542">
    <property type="entry name" value="Defensin_invertebrate/fungal"/>
</dbReference>
<feature type="chain" id="PRO_5018329637" description="Invertebrate defensins family profile domain-containing protein" evidence="3">
    <location>
        <begin position="19"/>
        <end position="95"/>
    </location>
</feature>
<accession>A0A3N4HT81</accession>
<name>A0A3N4HT81_ASCIM</name>
<evidence type="ECO:0000259" key="4">
    <source>
        <dbReference type="PROSITE" id="PS51378"/>
    </source>
</evidence>
<organism evidence="5 6">
    <name type="scientific">Ascobolus immersus RN42</name>
    <dbReference type="NCBI Taxonomy" id="1160509"/>
    <lineage>
        <taxon>Eukaryota</taxon>
        <taxon>Fungi</taxon>
        <taxon>Dikarya</taxon>
        <taxon>Ascomycota</taxon>
        <taxon>Pezizomycotina</taxon>
        <taxon>Pezizomycetes</taxon>
        <taxon>Pezizales</taxon>
        <taxon>Ascobolaceae</taxon>
        <taxon>Ascobolus</taxon>
    </lineage>
</organism>
<dbReference type="InterPro" id="IPR036574">
    <property type="entry name" value="Scorpion_toxin-like_sf"/>
</dbReference>
<evidence type="ECO:0000256" key="3">
    <source>
        <dbReference type="SAM" id="SignalP"/>
    </source>
</evidence>
<feature type="domain" description="Invertebrate defensins family profile" evidence="4">
    <location>
        <begin position="56"/>
        <end position="95"/>
    </location>
</feature>
<dbReference type="EMBL" id="ML119769">
    <property type="protein sequence ID" value="RPA75191.1"/>
    <property type="molecule type" value="Genomic_DNA"/>
</dbReference>
<keyword evidence="6" id="KW-1185">Reference proteome</keyword>
<dbReference type="Proteomes" id="UP000275078">
    <property type="component" value="Unassembled WGS sequence"/>
</dbReference>
<protein>
    <recommendedName>
        <fullName evidence="4">Invertebrate defensins family profile domain-containing protein</fullName>
    </recommendedName>
</protein>
<evidence type="ECO:0000256" key="2">
    <source>
        <dbReference type="ARBA" id="ARBA00023157"/>
    </source>
</evidence>
<keyword evidence="3" id="KW-0732">Signal</keyword>
<comment type="similarity">
    <text evidence="1">Belongs to the invertebrate defensin family.</text>
</comment>
<feature type="signal peptide" evidence="3">
    <location>
        <begin position="1"/>
        <end position="18"/>
    </location>
</feature>
<sequence>MQFTKLFISLAAISFAAAAATPAQNNAAAEPGVVFEEDLGPGVIVEKRQSVKCGEGRPCAGVARDEACTRHCKESCGKSWGQCGGLLWQTCVCRN</sequence>
<dbReference type="AlphaFoldDB" id="A0A3N4HT81"/>
<evidence type="ECO:0000313" key="6">
    <source>
        <dbReference type="Proteomes" id="UP000275078"/>
    </source>
</evidence>
<evidence type="ECO:0000313" key="5">
    <source>
        <dbReference type="EMBL" id="RPA75191.1"/>
    </source>
</evidence>
<dbReference type="PROSITE" id="PS51378">
    <property type="entry name" value="INVERT_DEFENSINS"/>
    <property type="match status" value="1"/>
</dbReference>
<keyword evidence="2" id="KW-1015">Disulfide bond</keyword>
<reference evidence="5 6" key="1">
    <citation type="journal article" date="2018" name="Nat. Ecol. Evol.">
        <title>Pezizomycetes genomes reveal the molecular basis of ectomycorrhizal truffle lifestyle.</title>
        <authorList>
            <person name="Murat C."/>
            <person name="Payen T."/>
            <person name="Noel B."/>
            <person name="Kuo A."/>
            <person name="Morin E."/>
            <person name="Chen J."/>
            <person name="Kohler A."/>
            <person name="Krizsan K."/>
            <person name="Balestrini R."/>
            <person name="Da Silva C."/>
            <person name="Montanini B."/>
            <person name="Hainaut M."/>
            <person name="Levati E."/>
            <person name="Barry K.W."/>
            <person name="Belfiori B."/>
            <person name="Cichocki N."/>
            <person name="Clum A."/>
            <person name="Dockter R.B."/>
            <person name="Fauchery L."/>
            <person name="Guy J."/>
            <person name="Iotti M."/>
            <person name="Le Tacon F."/>
            <person name="Lindquist E.A."/>
            <person name="Lipzen A."/>
            <person name="Malagnac F."/>
            <person name="Mello A."/>
            <person name="Molinier V."/>
            <person name="Miyauchi S."/>
            <person name="Poulain J."/>
            <person name="Riccioni C."/>
            <person name="Rubini A."/>
            <person name="Sitrit Y."/>
            <person name="Splivallo R."/>
            <person name="Traeger S."/>
            <person name="Wang M."/>
            <person name="Zifcakova L."/>
            <person name="Wipf D."/>
            <person name="Zambonelli A."/>
            <person name="Paolocci F."/>
            <person name="Nowrousian M."/>
            <person name="Ottonello S."/>
            <person name="Baldrian P."/>
            <person name="Spatafora J.W."/>
            <person name="Henrissat B."/>
            <person name="Nagy L.G."/>
            <person name="Aury J.M."/>
            <person name="Wincker P."/>
            <person name="Grigoriev I.V."/>
            <person name="Bonfante P."/>
            <person name="Martin F.M."/>
        </authorList>
    </citation>
    <scope>NUCLEOTIDE SEQUENCE [LARGE SCALE GENOMIC DNA]</scope>
    <source>
        <strain evidence="5 6">RN42</strain>
    </source>
</reference>
<dbReference type="SUPFAM" id="SSF57095">
    <property type="entry name" value="Scorpion toxin-like"/>
    <property type="match status" value="1"/>
</dbReference>